<evidence type="ECO:0000313" key="2">
    <source>
        <dbReference type="EMBL" id="JAT25634.1"/>
    </source>
</evidence>
<sequence>MADPKGVGSPWYVKTVKKDELDKEEEEKQENDKKKFKEDREKRKKEKKEKEELEAEEKKKEEEEKAEKEKKIQRKIEKRKKEKKMLKKKKEQEDIDREEIGQGVRESETDFRPELKWMMDFIRDVDEKERERRGESLRWKKEEIEEEIETHMAKEAFTSDFKTLIQTFIEAEWSRVDDKLKKLEKDEKRRRRKLFKEMEPLAKDMMDEGKRTDMLYRAAMRRKKGAGEGKSSVMEDMIVGMIMQQMDRMAKPREDIFANFPLSLF</sequence>
<feature type="compositionally biased region" description="Basic residues" evidence="1">
    <location>
        <begin position="71"/>
        <end position="89"/>
    </location>
</feature>
<protein>
    <submittedName>
        <fullName evidence="2">Uncharacterized protein</fullName>
    </submittedName>
</protein>
<organism evidence="2">
    <name type="scientific">Graphocephala atropunctata</name>
    <dbReference type="NCBI Taxonomy" id="36148"/>
    <lineage>
        <taxon>Eukaryota</taxon>
        <taxon>Metazoa</taxon>
        <taxon>Ecdysozoa</taxon>
        <taxon>Arthropoda</taxon>
        <taxon>Hexapoda</taxon>
        <taxon>Insecta</taxon>
        <taxon>Pterygota</taxon>
        <taxon>Neoptera</taxon>
        <taxon>Paraneoptera</taxon>
        <taxon>Hemiptera</taxon>
        <taxon>Auchenorrhyncha</taxon>
        <taxon>Membracoidea</taxon>
        <taxon>Cicadellidae</taxon>
        <taxon>Cicadellinae</taxon>
        <taxon>Cicadellini</taxon>
        <taxon>Graphocephala</taxon>
    </lineage>
</organism>
<feature type="compositionally biased region" description="Basic and acidic residues" evidence="1">
    <location>
        <begin position="48"/>
        <end position="70"/>
    </location>
</feature>
<feature type="region of interest" description="Disordered" evidence="1">
    <location>
        <begin position="1"/>
        <end position="107"/>
    </location>
</feature>
<dbReference type="AlphaFoldDB" id="A0A1B6LQ35"/>
<evidence type="ECO:0000256" key="1">
    <source>
        <dbReference type="SAM" id="MobiDB-lite"/>
    </source>
</evidence>
<accession>A0A1B6LQ35</accession>
<name>A0A1B6LQ35_9HEMI</name>
<reference evidence="2" key="1">
    <citation type="submission" date="2015-11" db="EMBL/GenBank/DDBJ databases">
        <title>De novo transcriptome assembly of four potential Pierce s Disease insect vectors from Arizona vineyards.</title>
        <authorList>
            <person name="Tassone E.E."/>
        </authorList>
    </citation>
    <scope>NUCLEOTIDE SEQUENCE</scope>
</reference>
<gene>
    <name evidence="2" type="ORF">g.36620</name>
</gene>
<proteinExistence type="predicted"/>
<dbReference type="EMBL" id="GEBQ01014343">
    <property type="protein sequence ID" value="JAT25634.1"/>
    <property type="molecule type" value="Transcribed_RNA"/>
</dbReference>
<feature type="compositionally biased region" description="Basic and acidic residues" evidence="1">
    <location>
        <begin position="30"/>
        <end position="41"/>
    </location>
</feature>